<reference evidence="8 9" key="1">
    <citation type="submission" date="2018-03" db="EMBL/GenBank/DDBJ databases">
        <title>Draft genome sequence of Rohu Carp (Labeo rohita).</title>
        <authorList>
            <person name="Das P."/>
            <person name="Kushwaha B."/>
            <person name="Joshi C.G."/>
            <person name="Kumar D."/>
            <person name="Nagpure N.S."/>
            <person name="Sahoo L."/>
            <person name="Das S.P."/>
            <person name="Bit A."/>
            <person name="Patnaik S."/>
            <person name="Meher P.K."/>
            <person name="Jayasankar P."/>
            <person name="Koringa P.G."/>
            <person name="Patel N.V."/>
            <person name="Hinsu A.T."/>
            <person name="Kumar R."/>
            <person name="Pandey M."/>
            <person name="Agarwal S."/>
            <person name="Srivastava S."/>
            <person name="Singh M."/>
            <person name="Iquebal M.A."/>
            <person name="Jaiswal S."/>
            <person name="Angadi U.B."/>
            <person name="Kumar N."/>
            <person name="Raza M."/>
            <person name="Shah T.M."/>
            <person name="Rai A."/>
            <person name="Jena J.K."/>
        </authorList>
    </citation>
    <scope>NUCLEOTIDE SEQUENCE [LARGE SCALE GENOMIC DNA]</scope>
    <source>
        <strain evidence="8">DASCIFA01</strain>
        <tissue evidence="8">Testis</tissue>
    </source>
</reference>
<dbReference type="GO" id="GO:0005102">
    <property type="term" value="F:signaling receptor binding"/>
    <property type="evidence" value="ECO:0007669"/>
    <property type="project" value="TreeGrafter"/>
</dbReference>
<evidence type="ECO:0000256" key="4">
    <source>
        <dbReference type="ARBA" id="ARBA00023157"/>
    </source>
</evidence>
<dbReference type="InterPro" id="IPR003599">
    <property type="entry name" value="Ig_sub"/>
</dbReference>
<dbReference type="PROSITE" id="PS50835">
    <property type="entry name" value="IG_LIKE"/>
    <property type="match status" value="2"/>
</dbReference>
<evidence type="ECO:0000256" key="3">
    <source>
        <dbReference type="ARBA" id="ARBA00023136"/>
    </source>
</evidence>
<dbReference type="EMBL" id="QBIY01012607">
    <property type="protein sequence ID" value="RXN21800.1"/>
    <property type="molecule type" value="Genomic_DNA"/>
</dbReference>
<feature type="domain" description="Ig-like" evidence="7">
    <location>
        <begin position="238"/>
        <end position="313"/>
    </location>
</feature>
<keyword evidence="5" id="KW-0325">Glycoprotein</keyword>
<dbReference type="GO" id="GO:0001817">
    <property type="term" value="P:regulation of cytokine production"/>
    <property type="evidence" value="ECO:0007669"/>
    <property type="project" value="TreeGrafter"/>
</dbReference>
<proteinExistence type="predicted"/>
<dbReference type="SMART" id="SM00406">
    <property type="entry name" value="IGv"/>
    <property type="match status" value="2"/>
</dbReference>
<comment type="caution">
    <text evidence="8">The sequence shown here is derived from an EMBL/GenBank/DDBJ whole genome shotgun (WGS) entry which is preliminary data.</text>
</comment>
<organism evidence="8 9">
    <name type="scientific">Labeo rohita</name>
    <name type="common">Indian major carp</name>
    <name type="synonym">Cyprinus rohita</name>
    <dbReference type="NCBI Taxonomy" id="84645"/>
    <lineage>
        <taxon>Eukaryota</taxon>
        <taxon>Metazoa</taxon>
        <taxon>Chordata</taxon>
        <taxon>Craniata</taxon>
        <taxon>Vertebrata</taxon>
        <taxon>Euteleostomi</taxon>
        <taxon>Actinopterygii</taxon>
        <taxon>Neopterygii</taxon>
        <taxon>Teleostei</taxon>
        <taxon>Ostariophysi</taxon>
        <taxon>Cypriniformes</taxon>
        <taxon>Cyprinidae</taxon>
        <taxon>Labeoninae</taxon>
        <taxon>Labeonini</taxon>
        <taxon>Labeo</taxon>
    </lineage>
</organism>
<dbReference type="GO" id="GO:1903037">
    <property type="term" value="P:regulation of leukocyte cell-cell adhesion"/>
    <property type="evidence" value="ECO:0007669"/>
    <property type="project" value="UniProtKB-ARBA"/>
</dbReference>
<keyword evidence="4" id="KW-1015">Disulfide bond</keyword>
<dbReference type="InterPro" id="IPR050504">
    <property type="entry name" value="IgSF_BTN/MOG"/>
</dbReference>
<dbReference type="PROSITE" id="PS00290">
    <property type="entry name" value="IG_MHC"/>
    <property type="match status" value="2"/>
</dbReference>
<evidence type="ECO:0000256" key="2">
    <source>
        <dbReference type="ARBA" id="ARBA00022729"/>
    </source>
</evidence>
<evidence type="ECO:0000313" key="8">
    <source>
        <dbReference type="EMBL" id="RXN21800.1"/>
    </source>
</evidence>
<gene>
    <name evidence="8" type="ORF">ROHU_006877</name>
</gene>
<accession>A0A498MND9</accession>
<dbReference type="AlphaFoldDB" id="A0A498MND9"/>
<dbReference type="PANTHER" id="PTHR24100">
    <property type="entry name" value="BUTYROPHILIN"/>
    <property type="match status" value="1"/>
</dbReference>
<dbReference type="GO" id="GO:0050863">
    <property type="term" value="P:regulation of T cell activation"/>
    <property type="evidence" value="ECO:0007669"/>
    <property type="project" value="UniProtKB-ARBA"/>
</dbReference>
<dbReference type="STRING" id="84645.A0A498MND9"/>
<dbReference type="PANTHER" id="PTHR24100:SF130">
    <property type="entry name" value="BUTYROPHILIN-LIKE PROTEIN 9"/>
    <property type="match status" value="1"/>
</dbReference>
<dbReference type="InterPro" id="IPR013783">
    <property type="entry name" value="Ig-like_fold"/>
</dbReference>
<evidence type="ECO:0000256" key="5">
    <source>
        <dbReference type="ARBA" id="ARBA00023180"/>
    </source>
</evidence>
<feature type="domain" description="Ig-like" evidence="7">
    <location>
        <begin position="90"/>
        <end position="189"/>
    </location>
</feature>
<dbReference type="InterPro" id="IPR036179">
    <property type="entry name" value="Ig-like_dom_sf"/>
</dbReference>
<keyword evidence="3" id="KW-0472">Membrane</keyword>
<protein>
    <submittedName>
        <fullName evidence="8">Butyrophilin 2 isoform X1</fullName>
    </submittedName>
</protein>
<dbReference type="InterPro" id="IPR003006">
    <property type="entry name" value="Ig/MHC_CS"/>
</dbReference>
<evidence type="ECO:0000256" key="1">
    <source>
        <dbReference type="ARBA" id="ARBA00004370"/>
    </source>
</evidence>
<dbReference type="Proteomes" id="UP000290572">
    <property type="component" value="Unassembled WGS sequence"/>
</dbReference>
<evidence type="ECO:0000256" key="6">
    <source>
        <dbReference type="ARBA" id="ARBA00023319"/>
    </source>
</evidence>
<dbReference type="Pfam" id="PF07686">
    <property type="entry name" value="V-set"/>
    <property type="match status" value="2"/>
</dbReference>
<dbReference type="GO" id="GO:0009897">
    <property type="term" value="C:external side of plasma membrane"/>
    <property type="evidence" value="ECO:0007669"/>
    <property type="project" value="TreeGrafter"/>
</dbReference>
<dbReference type="Gene3D" id="2.60.40.10">
    <property type="entry name" value="Immunoglobulins"/>
    <property type="match status" value="3"/>
</dbReference>
<dbReference type="InterPro" id="IPR013106">
    <property type="entry name" value="Ig_V-set"/>
</dbReference>
<dbReference type="InterPro" id="IPR007110">
    <property type="entry name" value="Ig-like_dom"/>
</dbReference>
<keyword evidence="9" id="KW-1185">Reference proteome</keyword>
<dbReference type="FunFam" id="2.60.40.10:FF:000142">
    <property type="entry name" value="V-set domain-containing T-cell activation inhibitor 1"/>
    <property type="match status" value="2"/>
</dbReference>
<keyword evidence="2" id="KW-0732">Signal</keyword>
<sequence>MEIQWWHKEDLVFYYKKGRVTVNIDYEGRVSLPLQDLQNGNVSLTLRDVRKSQKGLYILQDHSKLERCDMRDRRTGAALTRLKSVEGIPPNTEDFSLVVPPAPVFANPGSDIILPAHLSPETSAVSMEIRWSRGAKLIYQYNNGQENTNTEYESRVSLSIRELENGKLALTLRNVQQTDSGDYTCKVFHDGCQQTGLIHLQVRAEDFSLVVPPAPVSAYPESDVILPAHLSPETSAVSMEIKWSRGAELIYQYNNGQENTNTEYESRVSLSIRELEKGKLALTLKNVQQTDSGDYTCKVVHSGFQKKGEVRLQIF</sequence>
<dbReference type="SMART" id="SM00409">
    <property type="entry name" value="IG"/>
    <property type="match status" value="2"/>
</dbReference>
<name>A0A498MND9_LABRO</name>
<evidence type="ECO:0000313" key="9">
    <source>
        <dbReference type="Proteomes" id="UP000290572"/>
    </source>
</evidence>
<dbReference type="SUPFAM" id="SSF48726">
    <property type="entry name" value="Immunoglobulin"/>
    <property type="match status" value="2"/>
</dbReference>
<comment type="subcellular location">
    <subcellularLocation>
        <location evidence="1">Membrane</location>
    </subcellularLocation>
</comment>
<dbReference type="GO" id="GO:0050852">
    <property type="term" value="P:T cell receptor signaling pathway"/>
    <property type="evidence" value="ECO:0007669"/>
    <property type="project" value="TreeGrafter"/>
</dbReference>
<keyword evidence="6" id="KW-0393">Immunoglobulin domain</keyword>
<evidence type="ECO:0000259" key="7">
    <source>
        <dbReference type="PROSITE" id="PS50835"/>
    </source>
</evidence>